<organism evidence="5 6">
    <name type="scientific">Exilibacterium tricleocarpae</name>
    <dbReference type="NCBI Taxonomy" id="2591008"/>
    <lineage>
        <taxon>Bacteria</taxon>
        <taxon>Pseudomonadati</taxon>
        <taxon>Pseudomonadota</taxon>
        <taxon>Gammaproteobacteria</taxon>
        <taxon>Cellvibrionales</taxon>
        <taxon>Cellvibrionaceae</taxon>
        <taxon>Exilibacterium</taxon>
    </lineage>
</organism>
<dbReference type="Pfam" id="PF13519">
    <property type="entry name" value="VWA_2"/>
    <property type="match status" value="1"/>
</dbReference>
<feature type="compositionally biased region" description="Low complexity" evidence="2">
    <location>
        <begin position="459"/>
        <end position="512"/>
    </location>
</feature>
<protein>
    <submittedName>
        <fullName evidence="5">VWA domain-containing protein</fullName>
    </submittedName>
</protein>
<evidence type="ECO:0000256" key="3">
    <source>
        <dbReference type="SAM" id="Phobius"/>
    </source>
</evidence>
<dbReference type="PROSITE" id="PS50234">
    <property type="entry name" value="VWFA"/>
    <property type="match status" value="1"/>
</dbReference>
<dbReference type="AlphaFoldDB" id="A0A545TUV3"/>
<feature type="repeat" description="TPR" evidence="1">
    <location>
        <begin position="408"/>
        <end position="441"/>
    </location>
</feature>
<feature type="region of interest" description="Disordered" evidence="2">
    <location>
        <begin position="455"/>
        <end position="627"/>
    </location>
</feature>
<evidence type="ECO:0000256" key="1">
    <source>
        <dbReference type="PROSITE-ProRule" id="PRU00339"/>
    </source>
</evidence>
<dbReference type="InterPro" id="IPR019734">
    <property type="entry name" value="TPR_rpt"/>
</dbReference>
<evidence type="ECO:0000259" key="4">
    <source>
        <dbReference type="PROSITE" id="PS50234"/>
    </source>
</evidence>
<dbReference type="Pfam" id="PF00515">
    <property type="entry name" value="TPR_1"/>
    <property type="match status" value="1"/>
</dbReference>
<feature type="domain" description="VWFA" evidence="4">
    <location>
        <begin position="96"/>
        <end position="297"/>
    </location>
</feature>
<evidence type="ECO:0000313" key="5">
    <source>
        <dbReference type="EMBL" id="TQV80997.1"/>
    </source>
</evidence>
<dbReference type="SMART" id="SM00028">
    <property type="entry name" value="TPR"/>
    <property type="match status" value="1"/>
</dbReference>
<dbReference type="SMART" id="SM00327">
    <property type="entry name" value="VWA"/>
    <property type="match status" value="1"/>
</dbReference>
<dbReference type="SUPFAM" id="SSF53300">
    <property type="entry name" value="vWA-like"/>
    <property type="match status" value="1"/>
</dbReference>
<dbReference type="Proteomes" id="UP000319732">
    <property type="component" value="Unassembled WGS sequence"/>
</dbReference>
<feature type="compositionally biased region" description="Basic residues" evidence="2">
    <location>
        <begin position="599"/>
        <end position="610"/>
    </location>
</feature>
<dbReference type="PANTHER" id="PTHR22550:SF14">
    <property type="entry name" value="VWFA DOMAIN-CONTAINING PROTEIN"/>
    <property type="match status" value="1"/>
</dbReference>
<dbReference type="RefSeq" id="WP_142904051.1">
    <property type="nucleotide sequence ID" value="NZ_ML660091.1"/>
</dbReference>
<dbReference type="InterPro" id="IPR011990">
    <property type="entry name" value="TPR-like_helical_dom_sf"/>
</dbReference>
<proteinExistence type="predicted"/>
<feature type="transmembrane region" description="Helical" evidence="3">
    <location>
        <begin position="12"/>
        <end position="29"/>
    </location>
</feature>
<feature type="compositionally biased region" description="Polar residues" evidence="2">
    <location>
        <begin position="564"/>
        <end position="573"/>
    </location>
</feature>
<dbReference type="EMBL" id="VHSG01000009">
    <property type="protein sequence ID" value="TQV80997.1"/>
    <property type="molecule type" value="Genomic_DNA"/>
</dbReference>
<reference evidence="5 6" key="1">
    <citation type="submission" date="2019-06" db="EMBL/GenBank/DDBJ databases">
        <title>Whole genome sequence for Cellvibrionaceae sp. R142.</title>
        <authorList>
            <person name="Wang G."/>
        </authorList>
    </citation>
    <scope>NUCLEOTIDE SEQUENCE [LARGE SCALE GENOMIC DNA]</scope>
    <source>
        <strain evidence="5 6">R142</strain>
    </source>
</reference>
<keyword evidence="3" id="KW-1133">Transmembrane helix</keyword>
<dbReference type="InterPro" id="IPR036465">
    <property type="entry name" value="vWFA_dom_sf"/>
</dbReference>
<feature type="transmembrane region" description="Helical" evidence="3">
    <location>
        <begin position="62"/>
        <end position="83"/>
    </location>
</feature>
<keyword evidence="1" id="KW-0802">TPR repeat</keyword>
<comment type="caution">
    <text evidence="5">The sequence shown here is derived from an EMBL/GenBank/DDBJ whole genome shotgun (WGS) entry which is preliminary data.</text>
</comment>
<sequence length="627" mass="68774">MFDTMSDFHFLRPWWLAALVPACALIWLLQRQSRTATSWADLIAPELLQHLLAGTLSKRQQLPFWALGLAWLITAVALAGPTWEKLPQPVHKTESALVILLDLSPSMLAQDLKPSRLVRAKHKLTDLLNKRVEGVTALVAYAGEAHVVTPLTDDTRTIDSLLPALHPSVMPLSGSNTEMAVELALQLFDDAGIRRGRLLLVTDGVEPEARATVKERLRDGRFTLSVMSVGTDEGAPIPLGNGGFAKDRQGGIVVARVGSGQLRDMAQALGGVYTPLLPTDADIKRLSEPPLPFADDTRELQREFDTWNDLGAYLALLLLPLAALSFRRGWLLAVTLVTVPLLQPAPARADLWDDLWQRPDQQGQESLQRGDAEAAAQQFRDHRWRGSAHYRSGNYEAAAEAFANGDRAGDAYNRGNALAQAGQLDAALEAYREALEKDPQLEAARHNAEIVEALKKQQEQQQNQNQQGGQDQTDGEQQQSDGGQAGQQQSQQQSQGQPSQDGQPPQGGSQPQNPAPDEAGRQRQEQTPAGEQPPPASGAESKADSQAQQAAGELQPEDGEDQAGTVSTASGTGDSEREQALEQWLRQIPDDPSGLLRQKFQHQYRQRRKEYRAGIWQPPENKANKRW</sequence>
<name>A0A545TUV3_9GAMM</name>
<dbReference type="InterPro" id="IPR002035">
    <property type="entry name" value="VWF_A"/>
</dbReference>
<dbReference type="InterPro" id="IPR050768">
    <property type="entry name" value="UPF0353/GerABKA_families"/>
</dbReference>
<keyword evidence="6" id="KW-1185">Reference proteome</keyword>
<gene>
    <name evidence="5" type="ORF">FKG94_09885</name>
</gene>
<dbReference type="Gene3D" id="3.40.50.410">
    <property type="entry name" value="von Willebrand factor, type A domain"/>
    <property type="match status" value="1"/>
</dbReference>
<dbReference type="PROSITE" id="PS50005">
    <property type="entry name" value="TPR"/>
    <property type="match status" value="1"/>
</dbReference>
<dbReference type="OrthoDB" id="9807628at2"/>
<evidence type="ECO:0000313" key="6">
    <source>
        <dbReference type="Proteomes" id="UP000319732"/>
    </source>
</evidence>
<dbReference type="SUPFAM" id="SSF48452">
    <property type="entry name" value="TPR-like"/>
    <property type="match status" value="1"/>
</dbReference>
<evidence type="ECO:0000256" key="2">
    <source>
        <dbReference type="SAM" id="MobiDB-lite"/>
    </source>
</evidence>
<dbReference type="Gene3D" id="1.25.40.10">
    <property type="entry name" value="Tetratricopeptide repeat domain"/>
    <property type="match status" value="1"/>
</dbReference>
<keyword evidence="3" id="KW-0472">Membrane</keyword>
<keyword evidence="3" id="KW-0812">Transmembrane</keyword>
<dbReference type="PANTHER" id="PTHR22550">
    <property type="entry name" value="SPORE GERMINATION PROTEIN"/>
    <property type="match status" value="1"/>
</dbReference>
<accession>A0A545TUV3</accession>